<feature type="non-terminal residue" evidence="7">
    <location>
        <position position="37"/>
    </location>
</feature>
<comment type="caution">
    <text evidence="5">Lacks conserved residue(s) required for the propagation of feature annotation.</text>
</comment>
<evidence type="ECO:0000256" key="3">
    <source>
        <dbReference type="ARBA" id="ARBA00022777"/>
    </source>
</evidence>
<reference evidence="7" key="1">
    <citation type="submission" date="2008-04" db="EMBL/GenBank/DDBJ databases">
        <title>Intron characterization and their potential as molecular markers for population studies in the scallops Aequipecten opercularis and Mimachlamys varia.</title>
        <authorList>
            <person name="Arias A."/>
            <person name="Freire R."/>
            <person name="Mendez J."/>
            <person name="Insua A."/>
        </authorList>
    </citation>
    <scope>NUCLEOTIDE SEQUENCE</scope>
</reference>
<protein>
    <submittedName>
        <fullName evidence="7">Putative arginine kinase</fullName>
    </submittedName>
</protein>
<feature type="domain" description="Phosphagen kinase C-terminal" evidence="6">
    <location>
        <begin position="1"/>
        <end position="37"/>
    </location>
</feature>
<accession>C0Z405</accession>
<dbReference type="Gene3D" id="3.30.590.10">
    <property type="entry name" value="Glutamine synthetase/guanido kinase, catalytic domain"/>
    <property type="match status" value="1"/>
</dbReference>
<evidence type="ECO:0000256" key="2">
    <source>
        <dbReference type="ARBA" id="ARBA00022741"/>
    </source>
</evidence>
<evidence type="ECO:0000256" key="1">
    <source>
        <dbReference type="ARBA" id="ARBA00022679"/>
    </source>
</evidence>
<dbReference type="AlphaFoldDB" id="C0Z405"/>
<evidence type="ECO:0000313" key="7">
    <source>
        <dbReference type="EMBL" id="CAQ48230.1"/>
    </source>
</evidence>
<feature type="non-terminal residue" evidence="7">
    <location>
        <position position="1"/>
    </location>
</feature>
<dbReference type="PROSITE" id="PS51510">
    <property type="entry name" value="PHOSPHAGEN_KINASE_C"/>
    <property type="match status" value="1"/>
</dbReference>
<dbReference type="GO" id="GO:0005524">
    <property type="term" value="F:ATP binding"/>
    <property type="evidence" value="ECO:0007669"/>
    <property type="project" value="UniProtKB-UniRule"/>
</dbReference>
<name>C0Z405_AEQOP</name>
<gene>
    <name evidence="7" type="primary">argk</name>
</gene>
<dbReference type="InterPro" id="IPR014746">
    <property type="entry name" value="Gln_synth/guanido_kin_cat_dom"/>
</dbReference>
<evidence type="ECO:0000256" key="4">
    <source>
        <dbReference type="ARBA" id="ARBA00022840"/>
    </source>
</evidence>
<sequence length="37" mass="4210">QKGGDLAEVWKRLVTAIKTMEKKLKFAKDSAHGYLTF</sequence>
<comment type="similarity">
    <text evidence="5">Belongs to the ATP:guanido phosphotransferase family.</text>
</comment>
<dbReference type="InterPro" id="IPR022414">
    <property type="entry name" value="ATP-guanido_PTrfase_cat"/>
</dbReference>
<dbReference type="EMBL" id="AM989504">
    <property type="protein sequence ID" value="CAQ48230.1"/>
    <property type="molecule type" value="Genomic_DNA"/>
</dbReference>
<dbReference type="SUPFAM" id="SSF55931">
    <property type="entry name" value="Glutamine synthetase/guanido kinase"/>
    <property type="match status" value="1"/>
</dbReference>
<organism evidence="7">
    <name type="scientific">Aequipecten opercularis</name>
    <name type="common">Queen scallop</name>
    <name type="synonym">Chlamys opercularis</name>
    <dbReference type="NCBI Taxonomy" id="100776"/>
    <lineage>
        <taxon>Eukaryota</taxon>
        <taxon>Metazoa</taxon>
        <taxon>Spiralia</taxon>
        <taxon>Lophotrochozoa</taxon>
        <taxon>Mollusca</taxon>
        <taxon>Bivalvia</taxon>
        <taxon>Autobranchia</taxon>
        <taxon>Pteriomorphia</taxon>
        <taxon>Pectinida</taxon>
        <taxon>Pectinoidea</taxon>
        <taxon>Pectinidae</taxon>
        <taxon>Aequipecten</taxon>
    </lineage>
</organism>
<dbReference type="GO" id="GO:0016301">
    <property type="term" value="F:kinase activity"/>
    <property type="evidence" value="ECO:0007669"/>
    <property type="project" value="UniProtKB-KW"/>
</dbReference>
<dbReference type="EMBL" id="AM989505">
    <property type="protein sequence ID" value="CAQ48231.1"/>
    <property type="molecule type" value="Genomic_DNA"/>
</dbReference>
<keyword evidence="3 5" id="KW-0418">Kinase</keyword>
<evidence type="ECO:0000256" key="5">
    <source>
        <dbReference type="PROSITE-ProRule" id="PRU00843"/>
    </source>
</evidence>
<evidence type="ECO:0000259" key="6">
    <source>
        <dbReference type="PROSITE" id="PS51510"/>
    </source>
</evidence>
<keyword evidence="2 5" id="KW-0547">Nucleotide-binding</keyword>
<dbReference type="Pfam" id="PF00217">
    <property type="entry name" value="ATP-gua_Ptrans"/>
    <property type="match status" value="1"/>
</dbReference>
<proteinExistence type="inferred from homology"/>
<keyword evidence="1 5" id="KW-0808">Transferase</keyword>
<keyword evidence="4 5" id="KW-0067">ATP-binding</keyword>